<evidence type="ECO:0000256" key="3">
    <source>
        <dbReference type="ARBA" id="ARBA00022723"/>
    </source>
</evidence>
<keyword evidence="11" id="KW-1185">Reference proteome</keyword>
<name>A0ABQ6X3S6_9EURO</name>
<keyword evidence="6" id="KW-1133">Transmembrane helix</keyword>
<gene>
    <name evidence="10" type="ORF">BDV36DRAFT_4670</name>
</gene>
<organism evidence="10 11">
    <name type="scientific">Aspergillus pseudocaelatus</name>
    <dbReference type="NCBI Taxonomy" id="1825620"/>
    <lineage>
        <taxon>Eukaryota</taxon>
        <taxon>Fungi</taxon>
        <taxon>Dikarya</taxon>
        <taxon>Ascomycota</taxon>
        <taxon>Pezizomycotina</taxon>
        <taxon>Eurotiomycetes</taxon>
        <taxon>Eurotiomycetidae</taxon>
        <taxon>Eurotiales</taxon>
        <taxon>Aspergillaceae</taxon>
        <taxon>Aspergillus</taxon>
        <taxon>Aspergillus subgen. Circumdati</taxon>
    </lineage>
</organism>
<reference evidence="10 11" key="1">
    <citation type="submission" date="2019-04" db="EMBL/GenBank/DDBJ databases">
        <authorList>
            <consortium name="DOE Joint Genome Institute"/>
            <person name="Mondo S."/>
            <person name="Kjaerbolling I."/>
            <person name="Vesth T."/>
            <person name="Frisvad J.C."/>
            <person name="Nybo J.L."/>
            <person name="Theobald S."/>
            <person name="Kildgaard S."/>
            <person name="Isbrandt T."/>
            <person name="Kuo A."/>
            <person name="Sato A."/>
            <person name="Lyhne E.K."/>
            <person name="Kogle M.E."/>
            <person name="Wiebenga A."/>
            <person name="Kun R.S."/>
            <person name="Lubbers R.J."/>
            <person name="Makela M.R."/>
            <person name="Barry K."/>
            <person name="Chovatia M."/>
            <person name="Clum A."/>
            <person name="Daum C."/>
            <person name="Haridas S."/>
            <person name="He G."/>
            <person name="LaButti K."/>
            <person name="Lipzen A."/>
            <person name="Riley R."/>
            <person name="Salamov A."/>
            <person name="Simmons B.A."/>
            <person name="Magnuson J.K."/>
            <person name="Henrissat B."/>
            <person name="Mortensen U.H."/>
            <person name="Larsen T.O."/>
            <person name="Devries R.P."/>
            <person name="Grigoriev I.V."/>
            <person name="Machida M."/>
            <person name="Baker S.E."/>
            <person name="Andersen M.R."/>
            <person name="Cantor M.N."/>
            <person name="Hua S.X."/>
        </authorList>
    </citation>
    <scope>NUCLEOTIDE SEQUENCE [LARGE SCALE GENOMIC DNA]</scope>
    <source>
        <strain evidence="10 11">CBS 117616</strain>
    </source>
</reference>
<comment type="subcellular location">
    <subcellularLocation>
        <location evidence="1">Membrane</location>
    </subcellularLocation>
</comment>
<dbReference type="SUPFAM" id="SSF57850">
    <property type="entry name" value="RING/U-box"/>
    <property type="match status" value="1"/>
</dbReference>
<keyword evidence="4 8" id="KW-0863">Zinc-finger</keyword>
<dbReference type="Proteomes" id="UP000325395">
    <property type="component" value="Unassembled WGS sequence"/>
</dbReference>
<dbReference type="InterPro" id="IPR001841">
    <property type="entry name" value="Znf_RING"/>
</dbReference>
<keyword evidence="3" id="KW-0479">Metal-binding</keyword>
<evidence type="ECO:0000256" key="2">
    <source>
        <dbReference type="ARBA" id="ARBA00022692"/>
    </source>
</evidence>
<dbReference type="Pfam" id="PF13639">
    <property type="entry name" value="zf-RING_2"/>
    <property type="match status" value="1"/>
</dbReference>
<dbReference type="Gene3D" id="3.30.40.10">
    <property type="entry name" value="Zinc/RING finger domain, C3HC4 (zinc finger)"/>
    <property type="match status" value="1"/>
</dbReference>
<dbReference type="SMART" id="SM00184">
    <property type="entry name" value="RING"/>
    <property type="match status" value="1"/>
</dbReference>
<evidence type="ECO:0000259" key="9">
    <source>
        <dbReference type="PROSITE" id="PS50089"/>
    </source>
</evidence>
<feature type="domain" description="RING-type" evidence="9">
    <location>
        <begin position="48"/>
        <end position="90"/>
    </location>
</feature>
<evidence type="ECO:0000313" key="11">
    <source>
        <dbReference type="Proteomes" id="UP000325395"/>
    </source>
</evidence>
<sequence length="141" mass="16202">MAQYYVYMPSKTERGGLTTQELALAPMPCYFGSKDWTVSQPCSLPKECELCLEQLGPESAYRILPCKHIFHLPCIDCWLYTEDASCPLCRRTFYEYRRPRTICVLPPRPSSPSAGDVSHRRRHASVGGVRLWVKKRFSTHS</sequence>
<evidence type="ECO:0000256" key="6">
    <source>
        <dbReference type="ARBA" id="ARBA00022989"/>
    </source>
</evidence>
<keyword evidence="2" id="KW-0812">Transmembrane</keyword>
<keyword evidence="5" id="KW-0862">Zinc</keyword>
<accession>A0ABQ6X3S6</accession>
<dbReference type="PANTHER" id="PTHR46539">
    <property type="entry name" value="E3 UBIQUITIN-PROTEIN LIGASE ATL42"/>
    <property type="match status" value="1"/>
</dbReference>
<dbReference type="PROSITE" id="PS50089">
    <property type="entry name" value="ZF_RING_2"/>
    <property type="match status" value="1"/>
</dbReference>
<evidence type="ECO:0000256" key="5">
    <source>
        <dbReference type="ARBA" id="ARBA00022833"/>
    </source>
</evidence>
<dbReference type="PANTHER" id="PTHR46539:SF1">
    <property type="entry name" value="E3 UBIQUITIN-PROTEIN LIGASE ATL42"/>
    <property type="match status" value="1"/>
</dbReference>
<dbReference type="InterPro" id="IPR013083">
    <property type="entry name" value="Znf_RING/FYVE/PHD"/>
</dbReference>
<evidence type="ECO:0000256" key="8">
    <source>
        <dbReference type="PROSITE-ProRule" id="PRU00175"/>
    </source>
</evidence>
<evidence type="ECO:0000256" key="1">
    <source>
        <dbReference type="ARBA" id="ARBA00004370"/>
    </source>
</evidence>
<evidence type="ECO:0000256" key="4">
    <source>
        <dbReference type="ARBA" id="ARBA00022771"/>
    </source>
</evidence>
<evidence type="ECO:0000256" key="7">
    <source>
        <dbReference type="ARBA" id="ARBA00023136"/>
    </source>
</evidence>
<protein>
    <recommendedName>
        <fullName evidence="9">RING-type domain-containing protein</fullName>
    </recommendedName>
</protein>
<evidence type="ECO:0000313" key="10">
    <source>
        <dbReference type="EMBL" id="KAE8423984.1"/>
    </source>
</evidence>
<proteinExistence type="predicted"/>
<keyword evidence="7" id="KW-0472">Membrane</keyword>
<dbReference type="EMBL" id="ML735687">
    <property type="protein sequence ID" value="KAE8423984.1"/>
    <property type="molecule type" value="Genomic_DNA"/>
</dbReference>